<dbReference type="OMA" id="HFRHETH"/>
<keyword evidence="3 5" id="KW-0863">Zinc-finger</keyword>
<dbReference type="PROSITE" id="PS00028">
    <property type="entry name" value="ZINC_FINGER_C2H2_1"/>
    <property type="match status" value="5"/>
</dbReference>
<evidence type="ECO:0000313" key="8">
    <source>
        <dbReference type="Proteomes" id="UP000594260"/>
    </source>
</evidence>
<reference evidence="7" key="1">
    <citation type="submission" date="2021-01" db="UniProtKB">
        <authorList>
            <consortium name="EnsemblMetazoa"/>
        </authorList>
    </citation>
    <scope>IDENTIFICATION</scope>
</reference>
<dbReference type="PROSITE" id="PS50157">
    <property type="entry name" value="ZINC_FINGER_C2H2_2"/>
    <property type="match status" value="2"/>
</dbReference>
<dbReference type="GO" id="GO:0008270">
    <property type="term" value="F:zinc ion binding"/>
    <property type="evidence" value="ECO:0007669"/>
    <property type="project" value="UniProtKB-KW"/>
</dbReference>
<dbReference type="PANTHER" id="PTHR24379:SF121">
    <property type="entry name" value="C2H2-TYPE DOMAIN-CONTAINING PROTEIN"/>
    <property type="match status" value="1"/>
</dbReference>
<dbReference type="RefSeq" id="XP_022663412.1">
    <property type="nucleotide sequence ID" value="XM_022807677.1"/>
</dbReference>
<evidence type="ECO:0000313" key="7">
    <source>
        <dbReference type="EnsemblMetazoa" id="XP_022663412"/>
    </source>
</evidence>
<accession>A0A7M7K959</accession>
<dbReference type="Gene3D" id="3.30.160.60">
    <property type="entry name" value="Classic Zinc Finger"/>
    <property type="match status" value="3"/>
</dbReference>
<dbReference type="SMART" id="SM00355">
    <property type="entry name" value="ZnF_C2H2"/>
    <property type="match status" value="6"/>
</dbReference>
<dbReference type="SUPFAM" id="SSF57667">
    <property type="entry name" value="beta-beta-alpha zinc fingers"/>
    <property type="match status" value="1"/>
</dbReference>
<keyword evidence="2" id="KW-0677">Repeat</keyword>
<dbReference type="AlphaFoldDB" id="A0A7M7K959"/>
<dbReference type="GO" id="GO:0006355">
    <property type="term" value="P:regulation of DNA-templated transcription"/>
    <property type="evidence" value="ECO:0007669"/>
    <property type="project" value="UniProtKB-ARBA"/>
</dbReference>
<evidence type="ECO:0000256" key="5">
    <source>
        <dbReference type="PROSITE-ProRule" id="PRU00042"/>
    </source>
</evidence>
<feature type="domain" description="C2H2-type" evidence="6">
    <location>
        <begin position="219"/>
        <end position="247"/>
    </location>
</feature>
<keyword evidence="1" id="KW-0479">Metal-binding</keyword>
<dbReference type="FunFam" id="3.30.160.60:FF:002343">
    <property type="entry name" value="Zinc finger protein 33A"/>
    <property type="match status" value="1"/>
</dbReference>
<keyword evidence="4" id="KW-0862">Zinc</keyword>
<dbReference type="InterPro" id="IPR036236">
    <property type="entry name" value="Znf_C2H2_sf"/>
</dbReference>
<name>A0A7M7K959_VARDE</name>
<keyword evidence="8" id="KW-1185">Reference proteome</keyword>
<evidence type="ECO:0000256" key="4">
    <source>
        <dbReference type="ARBA" id="ARBA00022833"/>
    </source>
</evidence>
<evidence type="ECO:0000256" key="2">
    <source>
        <dbReference type="ARBA" id="ARBA00022737"/>
    </source>
</evidence>
<evidence type="ECO:0000256" key="3">
    <source>
        <dbReference type="ARBA" id="ARBA00022771"/>
    </source>
</evidence>
<dbReference type="EnsemblMetazoa" id="XM_022807677">
    <property type="protein sequence ID" value="XP_022663412"/>
    <property type="gene ID" value="LOC111251262"/>
</dbReference>
<evidence type="ECO:0000256" key="1">
    <source>
        <dbReference type="ARBA" id="ARBA00022723"/>
    </source>
</evidence>
<dbReference type="GeneID" id="111251262"/>
<dbReference type="Pfam" id="PF00096">
    <property type="entry name" value="zf-C2H2"/>
    <property type="match status" value="1"/>
</dbReference>
<organism evidence="7 8">
    <name type="scientific">Varroa destructor</name>
    <name type="common">Honeybee mite</name>
    <dbReference type="NCBI Taxonomy" id="109461"/>
    <lineage>
        <taxon>Eukaryota</taxon>
        <taxon>Metazoa</taxon>
        <taxon>Ecdysozoa</taxon>
        <taxon>Arthropoda</taxon>
        <taxon>Chelicerata</taxon>
        <taxon>Arachnida</taxon>
        <taxon>Acari</taxon>
        <taxon>Parasitiformes</taxon>
        <taxon>Mesostigmata</taxon>
        <taxon>Gamasina</taxon>
        <taxon>Dermanyssoidea</taxon>
        <taxon>Varroidae</taxon>
        <taxon>Varroa</taxon>
    </lineage>
</organism>
<dbReference type="InParanoid" id="A0A7M7K959"/>
<dbReference type="PANTHER" id="PTHR24379">
    <property type="entry name" value="KRAB AND ZINC FINGER DOMAIN-CONTAINING"/>
    <property type="match status" value="1"/>
</dbReference>
<feature type="domain" description="C2H2-type" evidence="6">
    <location>
        <begin position="248"/>
        <end position="271"/>
    </location>
</feature>
<dbReference type="InterPro" id="IPR013087">
    <property type="entry name" value="Znf_C2H2_type"/>
</dbReference>
<protein>
    <recommendedName>
        <fullName evidence="6">C2H2-type domain-containing protein</fullName>
    </recommendedName>
</protein>
<sequence length="316" mass="36494">MIETDRGAVSQSMVAQQLLATLPTIFGPIHFRHETHDGTRFYVCRHCSHRCEYFHSASSHYYNVHCTLPPLKCSSCPRRFKRPEQRERHEVREHRRQAQVRRCDQCDMSFDSVAQWHDHFKHGHRIVNSGNSGTGGNTFRGVGFSLDSLHANILDLPPDSADIELGLPPDQVFNVHLHCKGGVRNMEGAFCCSFCLYQGKTAGQMKKHFYHRHASVKPLQCSYCPRRFVRSEHLKRHERSRHTKEKPYSCVLCGRMFASNAVLYQHQVAKHGRLTRNVQRIDTSHHLHLSTHMSWGSADLRESHESIVAIEQERNP</sequence>
<proteinExistence type="predicted"/>
<evidence type="ECO:0000259" key="6">
    <source>
        <dbReference type="PROSITE" id="PS50157"/>
    </source>
</evidence>
<dbReference type="OrthoDB" id="5576026at2759"/>
<dbReference type="KEGG" id="vde:111251262"/>
<dbReference type="Proteomes" id="UP000594260">
    <property type="component" value="Unplaced"/>
</dbReference>